<dbReference type="Proteomes" id="UP000182057">
    <property type="component" value="Unassembled WGS sequence"/>
</dbReference>
<dbReference type="Pfam" id="PF16344">
    <property type="entry name" value="FecR_C"/>
    <property type="match status" value="1"/>
</dbReference>
<dbReference type="InterPro" id="IPR012373">
    <property type="entry name" value="Ferrdict_sens_TM"/>
</dbReference>
<dbReference type="RefSeq" id="WP_074450181.1">
    <property type="nucleotide sequence ID" value="NZ_FMML01000082.1"/>
</dbReference>
<sequence length="315" mass="36497">MKRETLHSFFDGTATSEEVRSVKEWLAESEEHMKELISERAFFDALILSENEEETSILRVEKQRRVYRRIGVELLKIVAVAAVVAGIAFSVYSAKMNEVRSERHTLTVPAGQRANLRLPDGTNVWLNARSVITYPSYFSDDVREVELNGEAYFEVAHDARHPFVVHTERYDINVLGTKFNVESYTDSRSFSTALMEGAVEITVADDPLHSIRLAPNQKAVETDGRLSVTAIDEYESYRWREGLICFRNTPFEELMSRLEKCYGITVRIENDRIRRKVFSGKFRISDGMENILRLLQQEERYVFERDESESVIYIR</sequence>
<feature type="domain" description="FecR protein" evidence="2">
    <location>
        <begin position="105"/>
        <end position="200"/>
    </location>
</feature>
<feature type="domain" description="Protein FecR C-terminal" evidence="3">
    <location>
        <begin position="244"/>
        <end position="309"/>
    </location>
</feature>
<protein>
    <submittedName>
        <fullName evidence="4">Fec operon regulator FecR</fullName>
    </submittedName>
</protein>
<dbReference type="Gene3D" id="3.55.50.30">
    <property type="match status" value="1"/>
</dbReference>
<dbReference type="GO" id="GO:0016989">
    <property type="term" value="F:sigma factor antagonist activity"/>
    <property type="evidence" value="ECO:0007669"/>
    <property type="project" value="TreeGrafter"/>
</dbReference>
<dbReference type="PIRSF" id="PIRSF018266">
    <property type="entry name" value="FecR"/>
    <property type="match status" value="1"/>
</dbReference>
<dbReference type="OrthoDB" id="653086at2"/>
<proteinExistence type="predicted"/>
<dbReference type="InterPro" id="IPR032508">
    <property type="entry name" value="FecR_C"/>
</dbReference>
<dbReference type="Gene3D" id="2.60.120.1440">
    <property type="match status" value="1"/>
</dbReference>
<accession>A0A1D3UV37</accession>
<keyword evidence="1" id="KW-0812">Transmembrane</keyword>
<dbReference type="InterPro" id="IPR006860">
    <property type="entry name" value="FecR"/>
</dbReference>
<dbReference type="PANTHER" id="PTHR30273:SF2">
    <property type="entry name" value="PROTEIN FECR"/>
    <property type="match status" value="1"/>
</dbReference>
<evidence type="ECO:0000256" key="1">
    <source>
        <dbReference type="SAM" id="Phobius"/>
    </source>
</evidence>
<dbReference type="AlphaFoldDB" id="A0A1D3UV37"/>
<reference evidence="4 5" key="1">
    <citation type="submission" date="2016-09" db="EMBL/GenBank/DDBJ databases">
        <authorList>
            <person name="Capua I."/>
            <person name="De Benedictis P."/>
            <person name="Joannis T."/>
            <person name="Lombin L.H."/>
            <person name="Cattoli G."/>
        </authorList>
    </citation>
    <scope>NUCLEOTIDE SEQUENCE [LARGE SCALE GENOMIC DNA]</scope>
    <source>
        <strain evidence="4 5">UB20</strain>
    </source>
</reference>
<keyword evidence="1" id="KW-0472">Membrane</keyword>
<feature type="transmembrane region" description="Helical" evidence="1">
    <location>
        <begin position="74"/>
        <end position="94"/>
    </location>
</feature>
<evidence type="ECO:0000259" key="2">
    <source>
        <dbReference type="Pfam" id="PF04773"/>
    </source>
</evidence>
<dbReference type="FunFam" id="2.60.120.1440:FF:000001">
    <property type="entry name" value="Putative anti-sigma factor"/>
    <property type="match status" value="1"/>
</dbReference>
<dbReference type="EMBL" id="FMMM01000078">
    <property type="protein sequence ID" value="SCQ24089.1"/>
    <property type="molecule type" value="Genomic_DNA"/>
</dbReference>
<organism evidence="4 5">
    <name type="scientific">Tannerella forsythia</name>
    <name type="common">Bacteroides forsythus</name>
    <dbReference type="NCBI Taxonomy" id="28112"/>
    <lineage>
        <taxon>Bacteria</taxon>
        <taxon>Pseudomonadati</taxon>
        <taxon>Bacteroidota</taxon>
        <taxon>Bacteroidia</taxon>
        <taxon>Bacteroidales</taxon>
        <taxon>Tannerellaceae</taxon>
        <taxon>Tannerella</taxon>
    </lineage>
</organism>
<dbReference type="PANTHER" id="PTHR30273">
    <property type="entry name" value="PERIPLASMIC SIGNAL SENSOR AND SIGMA FACTOR ACTIVATOR FECR-RELATED"/>
    <property type="match status" value="1"/>
</dbReference>
<evidence type="ECO:0000259" key="3">
    <source>
        <dbReference type="Pfam" id="PF16344"/>
    </source>
</evidence>
<keyword evidence="1" id="KW-1133">Transmembrane helix</keyword>
<name>A0A1D3UV37_TANFO</name>
<evidence type="ECO:0000313" key="5">
    <source>
        <dbReference type="Proteomes" id="UP000182057"/>
    </source>
</evidence>
<gene>
    <name evidence="4" type="ORF">TFUB20_02285</name>
</gene>
<evidence type="ECO:0000313" key="4">
    <source>
        <dbReference type="EMBL" id="SCQ24089.1"/>
    </source>
</evidence>
<dbReference type="Pfam" id="PF04773">
    <property type="entry name" value="FecR"/>
    <property type="match status" value="1"/>
</dbReference>